<feature type="transmembrane region" description="Helical" evidence="2">
    <location>
        <begin position="372"/>
        <end position="392"/>
    </location>
</feature>
<feature type="transmembrane region" description="Helical" evidence="2">
    <location>
        <begin position="341"/>
        <end position="360"/>
    </location>
</feature>
<dbReference type="GO" id="GO:0015297">
    <property type="term" value="F:antiporter activity"/>
    <property type="evidence" value="ECO:0007669"/>
    <property type="project" value="InterPro"/>
</dbReference>
<keyword evidence="2" id="KW-1133">Transmembrane helix</keyword>
<dbReference type="EMBL" id="MCSI01000116">
    <property type="protein sequence ID" value="PME64607.1"/>
    <property type="molecule type" value="Genomic_DNA"/>
</dbReference>
<feature type="transmembrane region" description="Helical" evidence="2">
    <location>
        <begin position="228"/>
        <end position="250"/>
    </location>
</feature>
<feature type="transmembrane region" description="Helical" evidence="2">
    <location>
        <begin position="398"/>
        <end position="419"/>
    </location>
</feature>
<dbReference type="GO" id="GO:0042910">
    <property type="term" value="F:xenobiotic transmembrane transporter activity"/>
    <property type="evidence" value="ECO:0007669"/>
    <property type="project" value="InterPro"/>
</dbReference>
<comment type="caution">
    <text evidence="3">The sequence shown here is derived from an EMBL/GenBank/DDBJ whole genome shotgun (WGS) entry which is preliminary data.</text>
</comment>
<dbReference type="PANTHER" id="PTHR43298">
    <property type="entry name" value="MULTIDRUG RESISTANCE PROTEIN NORM-RELATED"/>
    <property type="match status" value="1"/>
</dbReference>
<evidence type="ECO:0000313" key="4">
    <source>
        <dbReference type="Proteomes" id="UP000235778"/>
    </source>
</evidence>
<feature type="transmembrane region" description="Helical" evidence="2">
    <location>
        <begin position="157"/>
        <end position="177"/>
    </location>
</feature>
<feature type="transmembrane region" description="Helical" evidence="2">
    <location>
        <begin position="7"/>
        <end position="28"/>
    </location>
</feature>
<feature type="transmembrane region" description="Helical" evidence="2">
    <location>
        <begin position="40"/>
        <end position="64"/>
    </location>
</feature>
<gene>
    <name evidence="3" type="ORF">BCV30_07475</name>
</gene>
<keyword evidence="2" id="KW-0812">Transmembrane</keyword>
<feature type="transmembrane region" description="Helical" evidence="2">
    <location>
        <begin position="85"/>
        <end position="104"/>
    </location>
</feature>
<evidence type="ECO:0000313" key="3">
    <source>
        <dbReference type="EMBL" id="PME64607.1"/>
    </source>
</evidence>
<dbReference type="Proteomes" id="UP000235778">
    <property type="component" value="Unassembled WGS sequence"/>
</dbReference>
<proteinExistence type="predicted"/>
<dbReference type="InterPro" id="IPR002528">
    <property type="entry name" value="MATE_fam"/>
</dbReference>
<keyword evidence="2" id="KW-0472">Membrane</keyword>
<feature type="transmembrane region" description="Helical" evidence="2">
    <location>
        <begin position="256"/>
        <end position="280"/>
    </location>
</feature>
<evidence type="ECO:0000256" key="2">
    <source>
        <dbReference type="SAM" id="Phobius"/>
    </source>
</evidence>
<reference evidence="4" key="1">
    <citation type="submission" date="2016-07" db="EMBL/GenBank/DDBJ databases">
        <title>Nontailed viruses are major unrecognized killers of bacteria in the ocean.</title>
        <authorList>
            <person name="Kauffman K."/>
            <person name="Hussain F."/>
            <person name="Yang J."/>
            <person name="Arevalo P."/>
            <person name="Brown J."/>
            <person name="Cutler M."/>
            <person name="Kelly L."/>
            <person name="Polz M.F."/>
        </authorList>
    </citation>
    <scope>NUCLEOTIDE SEQUENCE [LARGE SCALE GENOMIC DNA]</scope>
    <source>
        <strain evidence="4">10N.286.55.C1</strain>
    </source>
</reference>
<dbReference type="AlphaFoldDB" id="A0A1B9PY92"/>
<sequence length="432" mass="48249">MLKRIFYLYSIALPIAVQSLIVSSKSFVDTYLLTLSSFESVSAVGIASKIFLVAFIILSGISTGASYVMSHNSESVKCISYSSKFTLRFGCGAAILIIILVYYIKDYILLFSSGNKSILSLSSSYIDIVLPSLIFISVTLTLSSLIRIKGDYRTPSVISIVSVFINITLSFVLIYNFKLGVIGAAYGTVISSLIECLIILYISYRRFFDLFRMKCYKPGLMSRICKQAFFSSSSGIVWAVGASAFYILLGSRDQEVLYIMSIISPIEAVVLSFTIGLSVSTGIEIGKDIPNRSNDYIFEDAKISIISSFLMSFLISMLLFMSKDLIFKSFGFNQLIIDADMFFYIMTFSIFIKSLSIQLMNGVIRAGGDGLFCLRCDFIFQWLFTLPLVLYLNSISMSVIYIYSIVVIEELLKLILCIFRFNSGKWLQNLAA</sequence>
<dbReference type="Pfam" id="PF01554">
    <property type="entry name" value="MatE"/>
    <property type="match status" value="2"/>
</dbReference>
<feature type="transmembrane region" description="Helical" evidence="2">
    <location>
        <begin position="124"/>
        <end position="145"/>
    </location>
</feature>
<organism evidence="3 4">
    <name type="scientific">Vibrio lentus</name>
    <dbReference type="NCBI Taxonomy" id="136468"/>
    <lineage>
        <taxon>Bacteria</taxon>
        <taxon>Pseudomonadati</taxon>
        <taxon>Pseudomonadota</taxon>
        <taxon>Gammaproteobacteria</taxon>
        <taxon>Vibrionales</taxon>
        <taxon>Vibrionaceae</taxon>
        <taxon>Vibrio</taxon>
    </lineage>
</organism>
<dbReference type="InterPro" id="IPR050222">
    <property type="entry name" value="MATE_MdtK"/>
</dbReference>
<dbReference type="PANTHER" id="PTHR43298:SF2">
    <property type="entry name" value="FMN_FAD EXPORTER YEEO-RELATED"/>
    <property type="match status" value="1"/>
</dbReference>
<evidence type="ECO:0000256" key="1">
    <source>
        <dbReference type="ARBA" id="ARBA00022448"/>
    </source>
</evidence>
<name>A0A1B9PY92_9VIBR</name>
<feature type="transmembrane region" description="Helical" evidence="2">
    <location>
        <begin position="301"/>
        <end position="321"/>
    </location>
</feature>
<dbReference type="GO" id="GO:0005886">
    <property type="term" value="C:plasma membrane"/>
    <property type="evidence" value="ECO:0007669"/>
    <property type="project" value="TreeGrafter"/>
</dbReference>
<accession>A0A1B9PY92</accession>
<keyword evidence="1" id="KW-0813">Transport</keyword>
<dbReference type="RefSeq" id="WP_017104950.1">
    <property type="nucleotide sequence ID" value="NZ_MAKA01000277.1"/>
</dbReference>
<feature type="transmembrane region" description="Helical" evidence="2">
    <location>
        <begin position="183"/>
        <end position="204"/>
    </location>
</feature>
<protein>
    <submittedName>
        <fullName evidence="3">Uncharacterized protein</fullName>
    </submittedName>
</protein>